<accession>A0A8C6SME3</accession>
<dbReference type="AlphaFoldDB" id="A0A8C6SME3"/>
<reference evidence="1" key="1">
    <citation type="submission" date="2025-08" db="UniProtKB">
        <authorList>
            <consortium name="Ensembl"/>
        </authorList>
    </citation>
    <scope>IDENTIFICATION</scope>
</reference>
<dbReference type="Proteomes" id="UP000694523">
    <property type="component" value="Unplaced"/>
</dbReference>
<evidence type="ECO:0000313" key="1">
    <source>
        <dbReference type="Ensembl" id="ENSNMLP00000007434.1"/>
    </source>
</evidence>
<evidence type="ECO:0000313" key="2">
    <source>
        <dbReference type="Proteomes" id="UP000694523"/>
    </source>
</evidence>
<proteinExistence type="predicted"/>
<reference evidence="1" key="2">
    <citation type="submission" date="2025-09" db="UniProtKB">
        <authorList>
            <consortium name="Ensembl"/>
        </authorList>
    </citation>
    <scope>IDENTIFICATION</scope>
</reference>
<name>A0A8C6SME3_9GOBI</name>
<keyword evidence="2" id="KW-1185">Reference proteome</keyword>
<sequence>MWTEVNGPGPRSLTGSARKIKDNAADFHNEHQVSVGGGGVCVVPSPPGGGAEELQSECSRLQDVLSRMVTGASVRVSLWTFRTRPVQDPRPGPALFHTWTTEDFGEPRPFTHTRPRPLTFINPDVINLCQ</sequence>
<organism evidence="1 2">
    <name type="scientific">Neogobius melanostomus</name>
    <name type="common">round goby</name>
    <dbReference type="NCBI Taxonomy" id="47308"/>
    <lineage>
        <taxon>Eukaryota</taxon>
        <taxon>Metazoa</taxon>
        <taxon>Chordata</taxon>
        <taxon>Craniata</taxon>
        <taxon>Vertebrata</taxon>
        <taxon>Euteleostomi</taxon>
        <taxon>Actinopterygii</taxon>
        <taxon>Neopterygii</taxon>
        <taxon>Teleostei</taxon>
        <taxon>Neoteleostei</taxon>
        <taxon>Acanthomorphata</taxon>
        <taxon>Gobiaria</taxon>
        <taxon>Gobiiformes</taxon>
        <taxon>Gobioidei</taxon>
        <taxon>Gobiidae</taxon>
        <taxon>Benthophilinae</taxon>
        <taxon>Neogobiini</taxon>
        <taxon>Neogobius</taxon>
    </lineage>
</organism>
<protein>
    <submittedName>
        <fullName evidence="1">Uncharacterized protein</fullName>
    </submittedName>
</protein>
<dbReference type="Ensembl" id="ENSNMLT00000008463.1">
    <property type="protein sequence ID" value="ENSNMLP00000007434.1"/>
    <property type="gene ID" value="ENSNMLG00000005338.1"/>
</dbReference>